<evidence type="ECO:0000313" key="3">
    <source>
        <dbReference type="EMBL" id="SBW10636.1"/>
    </source>
</evidence>
<feature type="region of interest" description="Disordered" evidence="1">
    <location>
        <begin position="320"/>
        <end position="343"/>
    </location>
</feature>
<dbReference type="EMBL" id="FLUQ01000006">
    <property type="protein sequence ID" value="SBW10636.1"/>
    <property type="molecule type" value="Genomic_DNA"/>
</dbReference>
<accession>A0A212KFX7</accession>
<evidence type="ECO:0000256" key="2">
    <source>
        <dbReference type="SAM" id="SignalP"/>
    </source>
</evidence>
<name>A0A212KFX7_9DELT</name>
<reference evidence="3" key="1">
    <citation type="submission" date="2016-04" db="EMBL/GenBank/DDBJ databases">
        <authorList>
            <person name="Evans L.H."/>
            <person name="Alamgir A."/>
            <person name="Owens N."/>
            <person name="Weber N.D."/>
            <person name="Virtaneva K."/>
            <person name="Barbian K."/>
            <person name="Babar A."/>
            <person name="Rosenke K."/>
        </authorList>
    </citation>
    <scope>NUCLEOTIDE SEQUENCE</scope>
    <source>
        <strain evidence="3">86</strain>
    </source>
</reference>
<sequence>MKGNSTQRAMPAIISLFAMLWIMFMAMPAFAAQEGIRFEKRRITDPQFGGAVAATVNVPQGWILEGKADWNFQNVFKPAYVGYVVKSPADDAWFTFSGPYVAACYFSQSPNSGNEAQQQGRLLVPPMKPEDLIKMTLENDRAISGVKIVRVDKLAGNAANREKQRRDILGQLQGAGAGLDYQVDEALASVTFTKNGVAWEAMFYASARYLTGNGPYGQYCAWDAGPFVGFQAHAGKLKDYEKILAAICGGSTLDPVWVQSMDTIGNQLVQQRIASAHQAAMAAQRAAQATYAQAQRNRSAITSRSESNSRVMSGWTDAITGTDRWNGGGESHSAPTGYNHGWRDSSGNTYYTNDSTFNPNHSSNFSGDWSQMKKAPW</sequence>
<gene>
    <name evidence="3" type="ORF">KL86DPRO_60235</name>
</gene>
<feature type="signal peptide" evidence="2">
    <location>
        <begin position="1"/>
        <end position="31"/>
    </location>
</feature>
<organism evidence="3">
    <name type="scientific">uncultured delta proteobacterium</name>
    <dbReference type="NCBI Taxonomy" id="34034"/>
    <lineage>
        <taxon>Bacteria</taxon>
        <taxon>Deltaproteobacteria</taxon>
        <taxon>environmental samples</taxon>
    </lineage>
</organism>
<protein>
    <submittedName>
        <fullName evidence="3">Uncharacterized protein</fullName>
    </submittedName>
</protein>
<feature type="region of interest" description="Disordered" evidence="1">
    <location>
        <begin position="356"/>
        <end position="377"/>
    </location>
</feature>
<feature type="compositionally biased region" description="Polar residues" evidence="1">
    <location>
        <begin position="356"/>
        <end position="369"/>
    </location>
</feature>
<evidence type="ECO:0000256" key="1">
    <source>
        <dbReference type="SAM" id="MobiDB-lite"/>
    </source>
</evidence>
<dbReference type="AlphaFoldDB" id="A0A212KFX7"/>
<feature type="chain" id="PRO_5012352135" evidence="2">
    <location>
        <begin position="32"/>
        <end position="377"/>
    </location>
</feature>
<proteinExistence type="predicted"/>
<keyword evidence="2" id="KW-0732">Signal</keyword>